<dbReference type="OrthoDB" id="342981at2759"/>
<protein>
    <submittedName>
        <fullName evidence="11">Syntaxin-18</fullName>
    </submittedName>
</protein>
<name>A0A0V0U1Q7_9BILA</name>
<dbReference type="PANTHER" id="PTHR15959:SF0">
    <property type="entry name" value="SYNTAXIN-18"/>
    <property type="match status" value="1"/>
</dbReference>
<reference evidence="11 12" key="1">
    <citation type="submission" date="2015-01" db="EMBL/GenBank/DDBJ databases">
        <title>Evolution of Trichinella species and genotypes.</title>
        <authorList>
            <person name="Korhonen P.K."/>
            <person name="Edoardo P."/>
            <person name="Giuseppe L.R."/>
            <person name="Gasser R.B."/>
        </authorList>
    </citation>
    <scope>NUCLEOTIDE SEQUENCE [LARGE SCALE GENOMIC DNA]</scope>
    <source>
        <strain evidence="11">ISS417</strain>
    </source>
</reference>
<dbReference type="Gene3D" id="1.20.5.110">
    <property type="match status" value="1"/>
</dbReference>
<dbReference type="GO" id="GO:0006890">
    <property type="term" value="P:retrograde vesicle-mediated transport, Golgi to endoplasmic reticulum"/>
    <property type="evidence" value="ECO:0007669"/>
    <property type="project" value="TreeGrafter"/>
</dbReference>
<evidence type="ECO:0000256" key="10">
    <source>
        <dbReference type="SAM" id="Phobius"/>
    </source>
</evidence>
<dbReference type="EMBL" id="JYDJ01000082">
    <property type="protein sequence ID" value="KRX45149.1"/>
    <property type="molecule type" value="Genomic_DNA"/>
</dbReference>
<dbReference type="GO" id="GO:0015031">
    <property type="term" value="P:protein transport"/>
    <property type="evidence" value="ECO:0007669"/>
    <property type="project" value="UniProtKB-KW"/>
</dbReference>
<feature type="transmembrane region" description="Helical" evidence="10">
    <location>
        <begin position="333"/>
        <end position="351"/>
    </location>
</feature>
<accession>A0A0V0U1Q7</accession>
<comment type="similarity">
    <text evidence="2">Belongs to the syntaxin family.</text>
</comment>
<dbReference type="PANTHER" id="PTHR15959">
    <property type="entry name" value="SYNTAXIN-18"/>
    <property type="match status" value="1"/>
</dbReference>
<evidence type="ECO:0000256" key="4">
    <source>
        <dbReference type="ARBA" id="ARBA00022692"/>
    </source>
</evidence>
<keyword evidence="4 10" id="KW-0812">Transmembrane</keyword>
<evidence type="ECO:0000256" key="6">
    <source>
        <dbReference type="ARBA" id="ARBA00022989"/>
    </source>
</evidence>
<evidence type="ECO:0000256" key="2">
    <source>
        <dbReference type="ARBA" id="ARBA00009063"/>
    </source>
</evidence>
<keyword evidence="5" id="KW-0653">Protein transport</keyword>
<feature type="transmembrane region" description="Helical" evidence="10">
    <location>
        <begin position="12"/>
        <end position="33"/>
    </location>
</feature>
<evidence type="ECO:0000256" key="1">
    <source>
        <dbReference type="ARBA" id="ARBA00004211"/>
    </source>
</evidence>
<evidence type="ECO:0000256" key="8">
    <source>
        <dbReference type="ARBA" id="ARBA00023136"/>
    </source>
</evidence>
<dbReference type="GO" id="GO:0031201">
    <property type="term" value="C:SNARE complex"/>
    <property type="evidence" value="ECO:0007669"/>
    <property type="project" value="TreeGrafter"/>
</dbReference>
<dbReference type="GO" id="GO:0005783">
    <property type="term" value="C:endoplasmic reticulum"/>
    <property type="evidence" value="ECO:0007669"/>
    <property type="project" value="TreeGrafter"/>
</dbReference>
<sequence>LFKNCNFNVNCLFSYFILFTQFLIMDIHPLFLARTKIIQTTRKGLVNSTASPSVNRNPDIVDFSKQTQALLKDLIELETFISNYKHNYTAVENLYDIGCLVSQQEHLELDRLAVSVIGGCEVMLKKMLQIQEKLTGLGEQRQNHNEAVLQSLRRILNTLTVNHSAINAASAQRSSRLQIESKLKNLVKANRQYSENGHEHVKNYPVSTPNQHADGTEDSVRRRFLVNRALLQEELEKDKERFDVDFDDAEAQKFEMEQLTLKKTLATEKSDIDKLQAQITKISDLQRTFVENICSQEEVIDKIGQSALSSVEFMRISNNAIRQAIGKKASDRFWFMFISIVLTLTLCVFQPNKGIYSTPYSIMMIDIDTVVFRNKLFHLISVVIFN</sequence>
<dbReference type="AlphaFoldDB" id="A0A0V0U1Q7"/>
<dbReference type="Proteomes" id="UP000055048">
    <property type="component" value="Unassembled WGS sequence"/>
</dbReference>
<keyword evidence="7" id="KW-0175">Coiled coil</keyword>
<evidence type="ECO:0000256" key="7">
    <source>
        <dbReference type="ARBA" id="ARBA00023054"/>
    </source>
</evidence>
<keyword evidence="3" id="KW-0813">Transport</keyword>
<dbReference type="STRING" id="144512.A0A0V0U1Q7"/>
<comment type="caution">
    <text evidence="11">The sequence shown here is derived from an EMBL/GenBank/DDBJ whole genome shotgun (WGS) entry which is preliminary data.</text>
</comment>
<organism evidence="11 12">
    <name type="scientific">Trichinella murrelli</name>
    <dbReference type="NCBI Taxonomy" id="144512"/>
    <lineage>
        <taxon>Eukaryota</taxon>
        <taxon>Metazoa</taxon>
        <taxon>Ecdysozoa</taxon>
        <taxon>Nematoda</taxon>
        <taxon>Enoplea</taxon>
        <taxon>Dorylaimia</taxon>
        <taxon>Trichinellida</taxon>
        <taxon>Trichinellidae</taxon>
        <taxon>Trichinella</taxon>
    </lineage>
</organism>
<evidence type="ECO:0000256" key="5">
    <source>
        <dbReference type="ARBA" id="ARBA00022927"/>
    </source>
</evidence>
<comment type="subcellular location">
    <subcellularLocation>
        <location evidence="1">Membrane</location>
        <topology evidence="1">Single-pass type IV membrane protein</topology>
    </subcellularLocation>
</comment>
<gene>
    <name evidence="11" type="primary">stx18</name>
    <name evidence="11" type="ORF">T05_6163</name>
</gene>
<keyword evidence="8 10" id="KW-0472">Membrane</keyword>
<evidence type="ECO:0000313" key="11">
    <source>
        <dbReference type="EMBL" id="KRX45149.1"/>
    </source>
</evidence>
<evidence type="ECO:0000313" key="12">
    <source>
        <dbReference type="Proteomes" id="UP000055048"/>
    </source>
</evidence>
<evidence type="ECO:0000256" key="3">
    <source>
        <dbReference type="ARBA" id="ARBA00022448"/>
    </source>
</evidence>
<evidence type="ECO:0000256" key="9">
    <source>
        <dbReference type="SAM" id="MobiDB-lite"/>
    </source>
</evidence>
<proteinExistence type="inferred from homology"/>
<feature type="non-terminal residue" evidence="11">
    <location>
        <position position="1"/>
    </location>
</feature>
<keyword evidence="6 10" id="KW-1133">Transmembrane helix</keyword>
<keyword evidence="12" id="KW-1185">Reference proteome</keyword>
<feature type="region of interest" description="Disordered" evidence="9">
    <location>
        <begin position="194"/>
        <end position="217"/>
    </location>
</feature>